<keyword evidence="3" id="KW-0732">Signal</keyword>
<dbReference type="Proteomes" id="UP000054785">
    <property type="component" value="Unassembled WGS sequence"/>
</dbReference>
<dbReference type="Gene3D" id="3.40.190.10">
    <property type="entry name" value="Periplasmic binding protein-like II"/>
    <property type="match status" value="2"/>
</dbReference>
<dbReference type="PIRSF" id="PIRSF019574">
    <property type="entry name" value="Periplasmic_polyamine_BP"/>
    <property type="match status" value="1"/>
</dbReference>
<dbReference type="RefSeq" id="WP_028387361.1">
    <property type="nucleotide sequence ID" value="NZ_CAAAHN010000004.1"/>
</dbReference>
<dbReference type="EMBL" id="LNYC01000073">
    <property type="protein sequence ID" value="KTC97074.1"/>
    <property type="molecule type" value="Genomic_DNA"/>
</dbReference>
<evidence type="ECO:0000313" key="7">
    <source>
        <dbReference type="Proteomes" id="UP000054785"/>
    </source>
</evidence>
<dbReference type="Pfam" id="PF13416">
    <property type="entry name" value="SBP_bac_8"/>
    <property type="match status" value="1"/>
</dbReference>
<accession>A0A0W0TNA2</accession>
<proteinExistence type="inferred from homology"/>
<evidence type="ECO:0000256" key="2">
    <source>
        <dbReference type="ARBA" id="ARBA00022448"/>
    </source>
</evidence>
<evidence type="ECO:0000256" key="5">
    <source>
        <dbReference type="PIRNR" id="PIRNR019574"/>
    </source>
</evidence>
<keyword evidence="4 5" id="KW-0574">Periplasm</keyword>
<dbReference type="PATRIC" id="fig|45065.4.peg.2220"/>
<dbReference type="GO" id="GO:0019808">
    <property type="term" value="F:polyamine binding"/>
    <property type="evidence" value="ECO:0007669"/>
    <property type="project" value="InterPro"/>
</dbReference>
<gene>
    <name evidence="6" type="primary">potD</name>
    <name evidence="6" type="ORF">Lgee_2045</name>
</gene>
<evidence type="ECO:0000256" key="4">
    <source>
        <dbReference type="ARBA" id="ARBA00022764"/>
    </source>
</evidence>
<dbReference type="PANTHER" id="PTHR30222:SF17">
    <property type="entry name" value="SPERMIDINE_PUTRESCINE-BINDING PERIPLASMIC PROTEIN"/>
    <property type="match status" value="1"/>
</dbReference>
<dbReference type="GO" id="GO:0015846">
    <property type="term" value="P:polyamine transport"/>
    <property type="evidence" value="ECO:0007669"/>
    <property type="project" value="InterPro"/>
</dbReference>
<evidence type="ECO:0000256" key="3">
    <source>
        <dbReference type="ARBA" id="ARBA00022729"/>
    </source>
</evidence>
<organism evidence="6 7">
    <name type="scientific">Legionella geestiana</name>
    <dbReference type="NCBI Taxonomy" id="45065"/>
    <lineage>
        <taxon>Bacteria</taxon>
        <taxon>Pseudomonadati</taxon>
        <taxon>Pseudomonadota</taxon>
        <taxon>Gammaproteobacteria</taxon>
        <taxon>Legionellales</taxon>
        <taxon>Legionellaceae</taxon>
        <taxon>Legionella</taxon>
    </lineage>
</organism>
<dbReference type="AlphaFoldDB" id="A0A0W0TNA2"/>
<evidence type="ECO:0000313" key="6">
    <source>
        <dbReference type="EMBL" id="KTC97074.1"/>
    </source>
</evidence>
<dbReference type="GO" id="GO:0042597">
    <property type="term" value="C:periplasmic space"/>
    <property type="evidence" value="ECO:0007669"/>
    <property type="project" value="UniProtKB-SubCell"/>
</dbReference>
<comment type="function">
    <text evidence="5">Required for the activity of the bacterial periplasmic transport system of putrescine.</text>
</comment>
<dbReference type="InterPro" id="IPR006059">
    <property type="entry name" value="SBP"/>
</dbReference>
<comment type="caution">
    <text evidence="6">The sequence shown here is derived from an EMBL/GenBank/DDBJ whole genome shotgun (WGS) entry which is preliminary data.</text>
</comment>
<dbReference type="InterPro" id="IPR001188">
    <property type="entry name" value="Sperm_putr-bd"/>
</dbReference>
<dbReference type="CDD" id="cd13590">
    <property type="entry name" value="PBP2_PotD_PotF_like"/>
    <property type="match status" value="1"/>
</dbReference>
<dbReference type="OrthoDB" id="9769319at2"/>
<evidence type="ECO:0000256" key="1">
    <source>
        <dbReference type="ARBA" id="ARBA00004418"/>
    </source>
</evidence>
<reference evidence="6 7" key="1">
    <citation type="submission" date="2015-11" db="EMBL/GenBank/DDBJ databases">
        <title>Genomic analysis of 38 Legionella species identifies large and diverse effector repertoires.</title>
        <authorList>
            <person name="Burstein D."/>
            <person name="Amaro F."/>
            <person name="Zusman T."/>
            <person name="Lifshitz Z."/>
            <person name="Cohen O."/>
            <person name="Gilbert J.A."/>
            <person name="Pupko T."/>
            <person name="Shuman H.A."/>
            <person name="Segal G."/>
        </authorList>
    </citation>
    <scope>NUCLEOTIDE SEQUENCE [LARGE SCALE GENOMIC DNA]</scope>
    <source>
        <strain evidence="6 7">ATCC 49504</strain>
    </source>
</reference>
<comment type="subcellular location">
    <subcellularLocation>
        <location evidence="1 5">Periplasm</location>
    </subcellularLocation>
</comment>
<keyword evidence="2 5" id="KW-0813">Transport</keyword>
<sequence length="342" mass="39026">MKHLLTLVLMCLLPPQILAAGVVNVYAWGGEIPDAVVRDFERTTGITVHLSTFDSNETLYSRLKASPSGMYDVIAPSAYFVERMRRQGMLAPLDKRLLPHLKNLDKHFLNPEYDPKNRYSLPFIWGTTGIFYNRRTISPPPEDWESLWDKRFKNRLMLLDDSREVFSMALLALGFNPNDVNPQHLQKAYEKLLTLVPNIRLFASENIQAIMIDEDANAGAAWNGDAWKAQKENSDIAFIYPKSGFVIWVDCLAIPANAHNRLEAHRFIDFLLRAKTSANVARISSQAITNIAGQKRLPPEIRNNQVVYPPEDVLARGTFQRDLDDKTLAIYNSLWQRLKLAF</sequence>
<dbReference type="PANTHER" id="PTHR30222">
    <property type="entry name" value="SPERMIDINE/PUTRESCINE-BINDING PERIPLASMIC PROTEIN"/>
    <property type="match status" value="1"/>
</dbReference>
<keyword evidence="7" id="KW-1185">Reference proteome</keyword>
<dbReference type="STRING" id="45065.Lgee_2045"/>
<dbReference type="PRINTS" id="PR00909">
    <property type="entry name" value="SPERMDNBNDNG"/>
</dbReference>
<dbReference type="SUPFAM" id="SSF53850">
    <property type="entry name" value="Periplasmic binding protein-like II"/>
    <property type="match status" value="1"/>
</dbReference>
<protein>
    <recommendedName>
        <fullName evidence="5">Putrescine-binding periplasmic protein</fullName>
    </recommendedName>
</protein>
<name>A0A0W0TNA2_9GAMM</name>
<comment type="similarity">
    <text evidence="5">Belongs to the bacterial solute-binding protein PotD/PotF family.</text>
</comment>